<dbReference type="PANTHER" id="PTHR45436">
    <property type="entry name" value="SENSOR HISTIDINE KINASE YKOH"/>
    <property type="match status" value="1"/>
</dbReference>
<comment type="catalytic activity">
    <reaction evidence="1">
        <text>ATP + protein L-histidine = ADP + protein N-phospho-L-histidine.</text>
        <dbReference type="EC" id="2.7.13.3"/>
    </reaction>
</comment>
<keyword evidence="8" id="KW-0472">Membrane</keyword>
<dbReference type="Gene3D" id="1.10.287.130">
    <property type="match status" value="1"/>
</dbReference>
<dbReference type="SMART" id="SM00387">
    <property type="entry name" value="HATPase_c"/>
    <property type="match status" value="1"/>
</dbReference>
<evidence type="ECO:0000256" key="6">
    <source>
        <dbReference type="ARBA" id="ARBA00022777"/>
    </source>
</evidence>
<dbReference type="InterPro" id="IPR050428">
    <property type="entry name" value="TCS_sensor_his_kinase"/>
</dbReference>
<dbReference type="InterPro" id="IPR003594">
    <property type="entry name" value="HATPase_dom"/>
</dbReference>
<dbReference type="RefSeq" id="WP_341836133.1">
    <property type="nucleotide sequence ID" value="NZ_CP149822.1"/>
</dbReference>
<dbReference type="InterPro" id="IPR005467">
    <property type="entry name" value="His_kinase_dom"/>
</dbReference>
<dbReference type="PROSITE" id="PS50109">
    <property type="entry name" value="HIS_KIN"/>
    <property type="match status" value="1"/>
</dbReference>
<evidence type="ECO:0000256" key="7">
    <source>
        <dbReference type="ARBA" id="ARBA00022989"/>
    </source>
</evidence>
<keyword evidence="7 8" id="KW-1133">Transmembrane helix</keyword>
<dbReference type="PANTHER" id="PTHR45436:SF5">
    <property type="entry name" value="SENSOR HISTIDINE KINASE TRCS"/>
    <property type="match status" value="1"/>
</dbReference>
<name>A0ABZ2YND2_9BACT</name>
<dbReference type="GO" id="GO:0016301">
    <property type="term" value="F:kinase activity"/>
    <property type="evidence" value="ECO:0007669"/>
    <property type="project" value="UniProtKB-KW"/>
</dbReference>
<dbReference type="Pfam" id="PF00512">
    <property type="entry name" value="HisKA"/>
    <property type="match status" value="1"/>
</dbReference>
<dbReference type="InterPro" id="IPR003661">
    <property type="entry name" value="HisK_dim/P_dom"/>
</dbReference>
<sequence length="432" mass="48916">MKNLLDRNLKAYIIYALVVFLSSVPAYFLIMDFIWRSELHEHNEIVAFRAKERFKRLANDPAALHRSIETWNSIQPEAAIMPVNAMDEDSVYTIYREIRLAGHEELDRFHGLITYFIVGDQAFRITIETNIEESYETIAAITAVTAVFFFLLLGGFLLLNKKLSRRLWAPFHETVGKLEAYDLKSQTQILLPETNIIEFEALQAGIRKLISGNIAAYREQREFTENASHELQTPLAIVQSKLDLFLQTDGLTEAQSGIIEEANHSLSRVSRINRNLVLLAKIDNGQFAAEELLELLPVTRELSQEMEDFLAEKHIHLVLDAHSRGAVTGNRALVEIMLTNLFMNAIRHSPYESEIRISIFDNMIEVANSGTQPLPEDKLFKRFSAAAVHSTGTGLGLAIVRQVSLLYGWQVGYRFSDGMHRFTVGFAGGSET</sequence>
<evidence type="ECO:0000313" key="10">
    <source>
        <dbReference type="EMBL" id="WZN41278.1"/>
    </source>
</evidence>
<evidence type="ECO:0000313" key="11">
    <source>
        <dbReference type="Proteomes" id="UP001485459"/>
    </source>
</evidence>
<evidence type="ECO:0000256" key="8">
    <source>
        <dbReference type="SAM" id="Phobius"/>
    </source>
</evidence>
<dbReference type="Proteomes" id="UP001485459">
    <property type="component" value="Chromosome"/>
</dbReference>
<evidence type="ECO:0000256" key="3">
    <source>
        <dbReference type="ARBA" id="ARBA00022553"/>
    </source>
</evidence>
<keyword evidence="3" id="KW-0597">Phosphoprotein</keyword>
<keyword evidence="6 10" id="KW-0418">Kinase</keyword>
<accession>A0ABZ2YND2</accession>
<keyword evidence="4" id="KW-0808">Transferase</keyword>
<dbReference type="Gene3D" id="3.30.565.10">
    <property type="entry name" value="Histidine kinase-like ATPase, C-terminal domain"/>
    <property type="match status" value="1"/>
</dbReference>
<proteinExistence type="predicted"/>
<dbReference type="EMBL" id="CP149822">
    <property type="protein sequence ID" value="WZN41278.1"/>
    <property type="molecule type" value="Genomic_DNA"/>
</dbReference>
<feature type="transmembrane region" description="Helical" evidence="8">
    <location>
        <begin position="138"/>
        <end position="159"/>
    </location>
</feature>
<dbReference type="Pfam" id="PF02518">
    <property type="entry name" value="HATPase_c"/>
    <property type="match status" value="1"/>
</dbReference>
<dbReference type="InterPro" id="IPR036097">
    <property type="entry name" value="HisK_dim/P_sf"/>
</dbReference>
<protein>
    <recommendedName>
        <fullName evidence="2">histidine kinase</fullName>
        <ecNumber evidence="2">2.7.13.3</ecNumber>
    </recommendedName>
</protein>
<evidence type="ECO:0000256" key="4">
    <source>
        <dbReference type="ARBA" id="ARBA00022679"/>
    </source>
</evidence>
<keyword evidence="11" id="KW-1185">Reference proteome</keyword>
<organism evidence="10 11">
    <name type="scientific">Chitinophaga pollutisoli</name>
    <dbReference type="NCBI Taxonomy" id="3133966"/>
    <lineage>
        <taxon>Bacteria</taxon>
        <taxon>Pseudomonadati</taxon>
        <taxon>Bacteroidota</taxon>
        <taxon>Chitinophagia</taxon>
        <taxon>Chitinophagales</taxon>
        <taxon>Chitinophagaceae</taxon>
        <taxon>Chitinophaga</taxon>
    </lineage>
</organism>
<dbReference type="SMART" id="SM00388">
    <property type="entry name" value="HisKA"/>
    <property type="match status" value="1"/>
</dbReference>
<reference evidence="11" key="1">
    <citation type="submission" date="2024-03" db="EMBL/GenBank/DDBJ databases">
        <title>Chitinophaga horti sp. nov., isolated from garden soil.</title>
        <authorList>
            <person name="Lee D.S."/>
            <person name="Han D.M."/>
            <person name="Baek J.H."/>
            <person name="Choi D.G."/>
            <person name="Jeon J.H."/>
            <person name="Jeon C.O."/>
        </authorList>
    </citation>
    <scope>NUCLEOTIDE SEQUENCE [LARGE SCALE GENOMIC DNA]</scope>
    <source>
        <strain evidence="11">GPA1</strain>
    </source>
</reference>
<gene>
    <name evidence="10" type="ORF">WJU16_25270</name>
</gene>
<dbReference type="EC" id="2.7.13.3" evidence="2"/>
<dbReference type="SUPFAM" id="SSF47384">
    <property type="entry name" value="Homodimeric domain of signal transducing histidine kinase"/>
    <property type="match status" value="1"/>
</dbReference>
<evidence type="ECO:0000259" key="9">
    <source>
        <dbReference type="PROSITE" id="PS50109"/>
    </source>
</evidence>
<dbReference type="CDD" id="cd00082">
    <property type="entry name" value="HisKA"/>
    <property type="match status" value="1"/>
</dbReference>
<evidence type="ECO:0000256" key="1">
    <source>
        <dbReference type="ARBA" id="ARBA00000085"/>
    </source>
</evidence>
<keyword evidence="5 8" id="KW-0812">Transmembrane</keyword>
<dbReference type="InterPro" id="IPR036890">
    <property type="entry name" value="HATPase_C_sf"/>
</dbReference>
<evidence type="ECO:0000256" key="5">
    <source>
        <dbReference type="ARBA" id="ARBA00022692"/>
    </source>
</evidence>
<feature type="domain" description="Histidine kinase" evidence="9">
    <location>
        <begin position="226"/>
        <end position="412"/>
    </location>
</feature>
<dbReference type="SUPFAM" id="SSF55874">
    <property type="entry name" value="ATPase domain of HSP90 chaperone/DNA topoisomerase II/histidine kinase"/>
    <property type="match status" value="1"/>
</dbReference>
<evidence type="ECO:0000256" key="2">
    <source>
        <dbReference type="ARBA" id="ARBA00012438"/>
    </source>
</evidence>
<feature type="transmembrane region" description="Helical" evidence="8">
    <location>
        <begin position="12"/>
        <end position="30"/>
    </location>
</feature>